<organism evidence="3 4">
    <name type="scientific">Scopus umbretta</name>
    <name type="common">Hammerkop</name>
    <dbReference type="NCBI Taxonomy" id="33581"/>
    <lineage>
        <taxon>Eukaryota</taxon>
        <taxon>Metazoa</taxon>
        <taxon>Chordata</taxon>
        <taxon>Craniata</taxon>
        <taxon>Vertebrata</taxon>
        <taxon>Euteleostomi</taxon>
        <taxon>Archelosauria</taxon>
        <taxon>Archosauria</taxon>
        <taxon>Dinosauria</taxon>
        <taxon>Saurischia</taxon>
        <taxon>Theropoda</taxon>
        <taxon>Coelurosauria</taxon>
        <taxon>Aves</taxon>
        <taxon>Neognathae</taxon>
        <taxon>Neoaves</taxon>
        <taxon>Aequornithes</taxon>
        <taxon>Pelecaniformes</taxon>
        <taxon>Scopidae</taxon>
        <taxon>Scopus</taxon>
    </lineage>
</organism>
<dbReference type="GO" id="GO:0003676">
    <property type="term" value="F:nucleic acid binding"/>
    <property type="evidence" value="ECO:0007669"/>
    <property type="project" value="InterPro"/>
</dbReference>
<evidence type="ECO:0000259" key="2">
    <source>
        <dbReference type="PROSITE" id="PS51192"/>
    </source>
</evidence>
<dbReference type="EMBL" id="VZTL01063981">
    <property type="protein sequence ID" value="NXX61502.1"/>
    <property type="molecule type" value="Genomic_DNA"/>
</dbReference>
<proteinExistence type="predicted"/>
<dbReference type="InterPro" id="IPR027417">
    <property type="entry name" value="P-loop_NTPase"/>
</dbReference>
<keyword evidence="3" id="KW-0547">Nucleotide-binding</keyword>
<dbReference type="SUPFAM" id="SSF52540">
    <property type="entry name" value="P-loop containing nucleoside triphosphate hydrolases"/>
    <property type="match status" value="1"/>
</dbReference>
<dbReference type="GO" id="GO:0016787">
    <property type="term" value="F:hydrolase activity"/>
    <property type="evidence" value="ECO:0007669"/>
    <property type="project" value="UniProtKB-KW"/>
</dbReference>
<feature type="domain" description="Helicase ATP-binding" evidence="2">
    <location>
        <begin position="287"/>
        <end position="476"/>
    </location>
</feature>
<feature type="non-terminal residue" evidence="3">
    <location>
        <position position="1"/>
    </location>
</feature>
<dbReference type="Pfam" id="PF00270">
    <property type="entry name" value="DEAD"/>
    <property type="match status" value="1"/>
</dbReference>
<comment type="caution">
    <text evidence="3">The sequence shown here is derived from an EMBL/GenBank/DDBJ whole genome shotgun (WGS) entry which is preliminary data.</text>
</comment>
<keyword evidence="3" id="KW-0347">Helicase</keyword>
<dbReference type="PANTHER" id="PTHR47835">
    <property type="entry name" value="HFM1, ATP DEPENDENT DNA HELICASE HOMOLOG"/>
    <property type="match status" value="1"/>
</dbReference>
<dbReference type="OrthoDB" id="5575at2759"/>
<reference evidence="3 4" key="1">
    <citation type="submission" date="2020-02" db="EMBL/GenBank/DDBJ databases">
        <title>Bird 10,000 Genomes (B10K) Project - Family phase.</title>
        <authorList>
            <person name="Zhang G."/>
        </authorList>
    </citation>
    <scope>NUCLEOTIDE SEQUENCE [LARGE SCALE GENOMIC DNA]</scope>
    <source>
        <strain evidence="3">B10K-DU-002-70</strain>
        <tissue evidence="3">Muscle</tissue>
    </source>
</reference>
<protein>
    <submittedName>
        <fullName evidence="3">HFM1 helicase</fullName>
    </submittedName>
</protein>
<dbReference type="AlphaFoldDB" id="A0A7L4I8M8"/>
<dbReference type="Gene3D" id="3.40.50.300">
    <property type="entry name" value="P-loop containing nucleotide triphosphate hydrolases"/>
    <property type="match status" value="2"/>
</dbReference>
<feature type="non-terminal residue" evidence="3">
    <location>
        <position position="530"/>
    </location>
</feature>
<evidence type="ECO:0000256" key="1">
    <source>
        <dbReference type="SAM" id="MobiDB-lite"/>
    </source>
</evidence>
<dbReference type="PROSITE" id="PS51192">
    <property type="entry name" value="HELICASE_ATP_BIND_1"/>
    <property type="match status" value="1"/>
</dbReference>
<dbReference type="InterPro" id="IPR052247">
    <property type="entry name" value="Meiotic_Crossover_Helicase"/>
</dbReference>
<dbReference type="SMART" id="SM00487">
    <property type="entry name" value="DEXDc"/>
    <property type="match status" value="1"/>
</dbReference>
<accession>A0A7L4I8M8</accession>
<dbReference type="Proteomes" id="UP000539032">
    <property type="component" value="Unassembled WGS sequence"/>
</dbReference>
<sequence>LKNAFALHLSVKSRYPENEEPKIWCIAPAPAIAEIPAAEELQKELEKNTANTHMGRKDQEFIQQCKRNTEEVNDKSAAPVHFGIASEKEALQLSVGEREKISFQRESLKMVSLFLPSDQDKSKTGTGISQQPGANFSRNKILSNFPENSDDESVHSTLRKSLFKMSGYTHKNTEYKDSSVDVKEIDTYLNTSENKKDVKKEGLWRNNHTSLTNDSDFTLHRVNDGDIASKNGIKMKSFSNASEFLDMTGTTGRKLEMLRAVTEIPTQFRSIFKEFPYFNYAQSKALDDLLYTDRNFVVCAPTGSGKTVMFELAITRLLMEAPLPWLNIKVVYMAPIKALCSQRFDDWKEKFGPIGLSCKELTGDTVMDDLFEIHHAHIIITTPEKWDSMTRRWRDNSIVQLVRLFLIDEVHVIKDESRGATLEVVVSRMKTVQSSLWRLVKNHDSVPPLRFVAVSATIPNAEDIAEWLSDSKMPAVCLKIDEDQRPVKLRKIVLGFPCSDNQTEFKFDLTLNYKIASIIQTYSEQKPALV</sequence>
<gene>
    <name evidence="3" type="primary">Hfm1</name>
    <name evidence="3" type="ORF">SCOUMB_R12017</name>
</gene>
<dbReference type="FunFam" id="3.40.50.300:FF:000950">
    <property type="entry name" value="probable ATP-dependent DNA helicase HFM1"/>
    <property type="match status" value="1"/>
</dbReference>
<keyword evidence="4" id="KW-1185">Reference proteome</keyword>
<keyword evidence="3" id="KW-0378">Hydrolase</keyword>
<dbReference type="GO" id="GO:0005524">
    <property type="term" value="F:ATP binding"/>
    <property type="evidence" value="ECO:0007669"/>
    <property type="project" value="InterPro"/>
</dbReference>
<evidence type="ECO:0000313" key="4">
    <source>
        <dbReference type="Proteomes" id="UP000539032"/>
    </source>
</evidence>
<dbReference type="InterPro" id="IPR011545">
    <property type="entry name" value="DEAD/DEAH_box_helicase_dom"/>
</dbReference>
<dbReference type="InterPro" id="IPR014001">
    <property type="entry name" value="Helicase_ATP-bd"/>
</dbReference>
<feature type="region of interest" description="Disordered" evidence="1">
    <location>
        <begin position="119"/>
        <end position="153"/>
    </location>
</feature>
<name>A0A7L4I8M8_SCOUM</name>
<keyword evidence="3" id="KW-0067">ATP-binding</keyword>
<dbReference type="CDD" id="cd18023">
    <property type="entry name" value="DEXHc_HFM1"/>
    <property type="match status" value="1"/>
</dbReference>
<dbReference type="PANTHER" id="PTHR47835:SF3">
    <property type="entry name" value="HELICASE FOR MEIOSIS 1"/>
    <property type="match status" value="1"/>
</dbReference>
<evidence type="ECO:0000313" key="3">
    <source>
        <dbReference type="EMBL" id="NXX61502.1"/>
    </source>
</evidence>
<dbReference type="GO" id="GO:0043138">
    <property type="term" value="F:3'-5' DNA helicase activity"/>
    <property type="evidence" value="ECO:0007669"/>
    <property type="project" value="UniProtKB-EC"/>
</dbReference>
<feature type="compositionally biased region" description="Polar residues" evidence="1">
    <location>
        <begin position="124"/>
        <end position="147"/>
    </location>
</feature>